<dbReference type="AlphaFoldDB" id="A0A1M5R3D5"/>
<proteinExistence type="predicted"/>
<evidence type="ECO:0000256" key="1">
    <source>
        <dbReference type="SAM" id="MobiDB-lite"/>
    </source>
</evidence>
<dbReference type="EMBL" id="LT670818">
    <property type="protein sequence ID" value="SHH20658.1"/>
    <property type="molecule type" value="Genomic_DNA"/>
</dbReference>
<feature type="region of interest" description="Disordered" evidence="1">
    <location>
        <begin position="229"/>
        <end position="250"/>
    </location>
</feature>
<gene>
    <name evidence="2" type="ORF">SAMN05444169_6313</name>
</gene>
<evidence type="ECO:0000313" key="3">
    <source>
        <dbReference type="Proteomes" id="UP000190675"/>
    </source>
</evidence>
<sequence length="250" mass="28355">MSAAGMPTPRTIDLDLLLKRLGGFPIIGLAHAGSAEKQARWARDDLKARNILLRGHRSAIDALVAFEIAHKKSQLQMYDEFVDNLLLCRTDGRPNKHSALRDLLIFTQQFFLQSVGRLEIRDARKRTAQMLGLTCDTKFVRTRRLSIDQVKWAEERTIARFRLLERWRGDQLLSSAWLKAVYVLGFYIAEMNGAPLDPEAFCTDATCLVSVCRTLEAVERLDRIEKSAARKAGKRMMGQRGNARPELSVN</sequence>
<protein>
    <submittedName>
        <fullName evidence="2">Uncharacterized protein</fullName>
    </submittedName>
</protein>
<name>A0A1M5R3D5_9BRAD</name>
<dbReference type="RefSeq" id="WP_079569270.1">
    <property type="nucleotide sequence ID" value="NZ_LT670818.1"/>
</dbReference>
<accession>A0A1M5R3D5</accession>
<dbReference type="Proteomes" id="UP000190675">
    <property type="component" value="Chromosome I"/>
</dbReference>
<organism evidence="2 3">
    <name type="scientific">Bradyrhizobium erythrophlei</name>
    <dbReference type="NCBI Taxonomy" id="1437360"/>
    <lineage>
        <taxon>Bacteria</taxon>
        <taxon>Pseudomonadati</taxon>
        <taxon>Pseudomonadota</taxon>
        <taxon>Alphaproteobacteria</taxon>
        <taxon>Hyphomicrobiales</taxon>
        <taxon>Nitrobacteraceae</taxon>
        <taxon>Bradyrhizobium</taxon>
    </lineage>
</organism>
<evidence type="ECO:0000313" key="2">
    <source>
        <dbReference type="EMBL" id="SHH20658.1"/>
    </source>
</evidence>
<reference evidence="2 3" key="1">
    <citation type="submission" date="2016-11" db="EMBL/GenBank/DDBJ databases">
        <authorList>
            <person name="Jaros S."/>
            <person name="Januszkiewicz K."/>
            <person name="Wedrychowicz H."/>
        </authorList>
    </citation>
    <scope>NUCLEOTIDE SEQUENCE [LARGE SCALE GENOMIC DNA]</scope>
    <source>
        <strain evidence="2 3">GAS242</strain>
    </source>
</reference>